<keyword evidence="3" id="KW-1185">Reference proteome</keyword>
<feature type="region of interest" description="Disordered" evidence="1">
    <location>
        <begin position="1"/>
        <end position="20"/>
    </location>
</feature>
<sequence length="130" mass="14845">MAFRDKSNLHGWPDGRPARSTLPVAESATQLQRALDDHQIGSDVHQGYGLALVSVWVGLVVWCDGERYWWRTGWDALRKRVVYAWHPALEPVRAARRVALRYTYLRDNHPHSELITGLVSATRSGDEDVR</sequence>
<gene>
    <name evidence="2" type="ORF">HTZ77_19770</name>
</gene>
<organism evidence="2 3">
    <name type="scientific">Nonomuraea montanisoli</name>
    <dbReference type="NCBI Taxonomy" id="2741721"/>
    <lineage>
        <taxon>Bacteria</taxon>
        <taxon>Bacillati</taxon>
        <taxon>Actinomycetota</taxon>
        <taxon>Actinomycetes</taxon>
        <taxon>Streptosporangiales</taxon>
        <taxon>Streptosporangiaceae</taxon>
        <taxon>Nonomuraea</taxon>
    </lineage>
</organism>
<protein>
    <submittedName>
        <fullName evidence="2">Uncharacterized protein</fullName>
    </submittedName>
</protein>
<dbReference type="AlphaFoldDB" id="A0A7Y6IA18"/>
<accession>A0A7Y6IA18</accession>
<evidence type="ECO:0000313" key="3">
    <source>
        <dbReference type="Proteomes" id="UP000586042"/>
    </source>
</evidence>
<comment type="caution">
    <text evidence="2">The sequence shown here is derived from an EMBL/GenBank/DDBJ whole genome shotgun (WGS) entry which is preliminary data.</text>
</comment>
<evidence type="ECO:0000256" key="1">
    <source>
        <dbReference type="SAM" id="MobiDB-lite"/>
    </source>
</evidence>
<dbReference type="RefSeq" id="WP_175591088.1">
    <property type="nucleotide sequence ID" value="NZ_JABWGN010000007.1"/>
</dbReference>
<reference evidence="2 3" key="1">
    <citation type="submission" date="2020-06" db="EMBL/GenBank/DDBJ databases">
        <title>Nonomuraea sp. SMC257, a novel actinomycete isolated from soil.</title>
        <authorList>
            <person name="Chanama M."/>
        </authorList>
    </citation>
    <scope>NUCLEOTIDE SEQUENCE [LARGE SCALE GENOMIC DNA]</scope>
    <source>
        <strain evidence="2 3">SMC257</strain>
    </source>
</reference>
<dbReference type="Proteomes" id="UP000586042">
    <property type="component" value="Unassembled WGS sequence"/>
</dbReference>
<evidence type="ECO:0000313" key="2">
    <source>
        <dbReference type="EMBL" id="NUW33655.1"/>
    </source>
</evidence>
<dbReference type="EMBL" id="JABWGN010000007">
    <property type="protein sequence ID" value="NUW33655.1"/>
    <property type="molecule type" value="Genomic_DNA"/>
</dbReference>
<name>A0A7Y6IA18_9ACTN</name>
<proteinExistence type="predicted"/>